<evidence type="ECO:0000259" key="1">
    <source>
        <dbReference type="Pfam" id="PF17906"/>
    </source>
</evidence>
<evidence type="ECO:0000313" key="2">
    <source>
        <dbReference type="EMBL" id="KAJ2862522.1"/>
    </source>
</evidence>
<accession>A0A9W8IFP5</accession>
<dbReference type="Pfam" id="PF17906">
    <property type="entry name" value="HTH_48"/>
    <property type="match status" value="1"/>
</dbReference>
<protein>
    <recommendedName>
        <fullName evidence="1">Mos1 transposase HTH domain-containing protein</fullName>
    </recommendedName>
</protein>
<feature type="domain" description="Mos1 transposase HTH" evidence="1">
    <location>
        <begin position="12"/>
        <end position="61"/>
    </location>
</feature>
<proteinExistence type="predicted"/>
<dbReference type="AlphaFoldDB" id="A0A9W8IFP5"/>
<evidence type="ECO:0000313" key="3">
    <source>
        <dbReference type="Proteomes" id="UP001140074"/>
    </source>
</evidence>
<name>A0A9W8IFP5_9FUNG</name>
<dbReference type="InterPro" id="IPR041426">
    <property type="entry name" value="Mos1_HTH"/>
</dbReference>
<reference evidence="2" key="1">
    <citation type="submission" date="2022-07" db="EMBL/GenBank/DDBJ databases">
        <title>Phylogenomic reconstructions and comparative analyses of Kickxellomycotina fungi.</title>
        <authorList>
            <person name="Reynolds N.K."/>
            <person name="Stajich J.E."/>
            <person name="Barry K."/>
            <person name="Grigoriev I.V."/>
            <person name="Crous P."/>
            <person name="Smith M.E."/>
        </authorList>
    </citation>
    <scope>NUCLEOTIDE SEQUENCE</scope>
    <source>
        <strain evidence="2">RSA 476</strain>
    </source>
</reference>
<dbReference type="EMBL" id="JANBUY010000164">
    <property type="protein sequence ID" value="KAJ2862522.1"/>
    <property type="molecule type" value="Genomic_DNA"/>
</dbReference>
<keyword evidence="3" id="KW-1185">Reference proteome</keyword>
<gene>
    <name evidence="2" type="ORF">GGH94_004226</name>
</gene>
<dbReference type="Gene3D" id="1.10.10.1450">
    <property type="match status" value="1"/>
</dbReference>
<organism evidence="2 3">
    <name type="scientific">Coemansia aciculifera</name>
    <dbReference type="NCBI Taxonomy" id="417176"/>
    <lineage>
        <taxon>Eukaryota</taxon>
        <taxon>Fungi</taxon>
        <taxon>Fungi incertae sedis</taxon>
        <taxon>Zoopagomycota</taxon>
        <taxon>Kickxellomycotina</taxon>
        <taxon>Kickxellomycetes</taxon>
        <taxon>Kickxellales</taxon>
        <taxon>Kickxellaceae</taxon>
        <taxon>Coemansia</taxon>
    </lineage>
</organism>
<dbReference type="Proteomes" id="UP001140074">
    <property type="component" value="Unassembled WGS sequence"/>
</dbReference>
<comment type="caution">
    <text evidence="2">The sequence shown here is derived from an EMBL/GenBank/DDBJ whole genome shotgun (WGS) entry which is preliminary data.</text>
</comment>
<sequence length="74" mass="8364">MASTPEYEHAMKSHIRVLILACFGMQKTPTEAVEYINGLGIGVSTTYATVRQWYVRFEQGEFDLTDHHKTAEAS</sequence>